<proteinExistence type="predicted"/>
<dbReference type="Proteomes" id="UP000183832">
    <property type="component" value="Unassembled WGS sequence"/>
</dbReference>
<accession>A0A1J1IX41</accession>
<feature type="region of interest" description="Disordered" evidence="1">
    <location>
        <begin position="95"/>
        <end position="114"/>
    </location>
</feature>
<name>A0A1J1IX41_9DIPT</name>
<reference evidence="2 3" key="1">
    <citation type="submission" date="2015-04" db="EMBL/GenBank/DDBJ databases">
        <authorList>
            <person name="Syromyatnikov M.Y."/>
            <person name="Popov V.N."/>
        </authorList>
    </citation>
    <scope>NUCLEOTIDE SEQUENCE [LARGE SCALE GENOMIC DNA]</scope>
</reference>
<protein>
    <submittedName>
        <fullName evidence="2">CLUMA_CG016844, isoform A</fullName>
    </submittedName>
</protein>
<dbReference type="AlphaFoldDB" id="A0A1J1IX41"/>
<evidence type="ECO:0000313" key="2">
    <source>
        <dbReference type="EMBL" id="CRL03129.1"/>
    </source>
</evidence>
<organism evidence="2 3">
    <name type="scientific">Clunio marinus</name>
    <dbReference type="NCBI Taxonomy" id="568069"/>
    <lineage>
        <taxon>Eukaryota</taxon>
        <taxon>Metazoa</taxon>
        <taxon>Ecdysozoa</taxon>
        <taxon>Arthropoda</taxon>
        <taxon>Hexapoda</taxon>
        <taxon>Insecta</taxon>
        <taxon>Pterygota</taxon>
        <taxon>Neoptera</taxon>
        <taxon>Endopterygota</taxon>
        <taxon>Diptera</taxon>
        <taxon>Nematocera</taxon>
        <taxon>Chironomoidea</taxon>
        <taxon>Chironomidae</taxon>
        <taxon>Clunio</taxon>
    </lineage>
</organism>
<evidence type="ECO:0000256" key="1">
    <source>
        <dbReference type="SAM" id="MobiDB-lite"/>
    </source>
</evidence>
<sequence>MQCHCIREIMISIPFIESSSSLNAPATKTSTTQLCLKLQSTKQVKNIFETQQRRGETTNQYVRRVLEAYNFSREKRKKKKEKRLSITLGKAEFSTNNAMEKETESDQQGIRGKT</sequence>
<evidence type="ECO:0000313" key="3">
    <source>
        <dbReference type="Proteomes" id="UP000183832"/>
    </source>
</evidence>
<gene>
    <name evidence="2" type="ORF">CLUMA_CG016844</name>
</gene>
<keyword evidence="3" id="KW-1185">Reference proteome</keyword>
<dbReference type="EMBL" id="CVRI01000059">
    <property type="protein sequence ID" value="CRL03129.1"/>
    <property type="molecule type" value="Genomic_DNA"/>
</dbReference>